<feature type="region of interest" description="Disordered" evidence="1">
    <location>
        <begin position="112"/>
        <end position="134"/>
    </location>
</feature>
<dbReference type="EMBL" id="MU253985">
    <property type="protein sequence ID" value="KAG9243349.1"/>
    <property type="molecule type" value="Genomic_DNA"/>
</dbReference>
<sequence>MAASTNSNGLVEKMKQNADELYKESIDEASKARQEGLKEEKNLADEEMSVRIIHESSEALIDLVETNPNLQIMAQYQMKLIMKTEKLKFQTTFDNEKSAIDAKHSYVQQNQRVETELNTTKAEASKHTSRVKEREADQVENFKRVMEPKTMQAEKVEKVGELWDRVQSIKTEAPDNAPSLQTFGWCTEAVCWRSPSYTGPSDYACQ</sequence>
<proteinExistence type="predicted"/>
<feature type="compositionally biased region" description="Basic and acidic residues" evidence="1">
    <location>
        <begin position="123"/>
        <end position="134"/>
    </location>
</feature>
<protein>
    <submittedName>
        <fullName evidence="2">Uncharacterized protein</fullName>
    </submittedName>
</protein>
<accession>A0A9P7Z0H2</accession>
<evidence type="ECO:0000313" key="2">
    <source>
        <dbReference type="EMBL" id="KAG9243349.1"/>
    </source>
</evidence>
<keyword evidence="3" id="KW-1185">Reference proteome</keyword>
<reference evidence="2" key="1">
    <citation type="journal article" date="2021" name="IMA Fungus">
        <title>Genomic characterization of three marine fungi, including Emericellopsis atlantica sp. nov. with signatures of a generalist lifestyle and marine biomass degradation.</title>
        <authorList>
            <person name="Hagestad O.C."/>
            <person name="Hou L."/>
            <person name="Andersen J.H."/>
            <person name="Hansen E.H."/>
            <person name="Altermark B."/>
            <person name="Li C."/>
            <person name="Kuhnert E."/>
            <person name="Cox R.J."/>
            <person name="Crous P.W."/>
            <person name="Spatafora J.W."/>
            <person name="Lail K."/>
            <person name="Amirebrahimi M."/>
            <person name="Lipzen A."/>
            <person name="Pangilinan J."/>
            <person name="Andreopoulos W."/>
            <person name="Hayes R.D."/>
            <person name="Ng V."/>
            <person name="Grigoriev I.V."/>
            <person name="Jackson S.A."/>
            <person name="Sutton T.D.S."/>
            <person name="Dobson A.D.W."/>
            <person name="Rama T."/>
        </authorList>
    </citation>
    <scope>NUCLEOTIDE SEQUENCE</scope>
    <source>
        <strain evidence="2">TRa3180A</strain>
    </source>
</reference>
<gene>
    <name evidence="2" type="ORF">BJ878DRAFT_553033</name>
</gene>
<dbReference type="Proteomes" id="UP000887226">
    <property type="component" value="Unassembled WGS sequence"/>
</dbReference>
<comment type="caution">
    <text evidence="2">The sequence shown here is derived from an EMBL/GenBank/DDBJ whole genome shotgun (WGS) entry which is preliminary data.</text>
</comment>
<organism evidence="2 3">
    <name type="scientific">Calycina marina</name>
    <dbReference type="NCBI Taxonomy" id="1763456"/>
    <lineage>
        <taxon>Eukaryota</taxon>
        <taxon>Fungi</taxon>
        <taxon>Dikarya</taxon>
        <taxon>Ascomycota</taxon>
        <taxon>Pezizomycotina</taxon>
        <taxon>Leotiomycetes</taxon>
        <taxon>Helotiales</taxon>
        <taxon>Pezizellaceae</taxon>
        <taxon>Calycina</taxon>
    </lineage>
</organism>
<dbReference type="AlphaFoldDB" id="A0A9P7Z0H2"/>
<evidence type="ECO:0000313" key="3">
    <source>
        <dbReference type="Proteomes" id="UP000887226"/>
    </source>
</evidence>
<evidence type="ECO:0000256" key="1">
    <source>
        <dbReference type="SAM" id="MobiDB-lite"/>
    </source>
</evidence>
<feature type="compositionally biased region" description="Polar residues" evidence="1">
    <location>
        <begin position="112"/>
        <end position="122"/>
    </location>
</feature>
<name>A0A9P7Z0H2_9HELO</name>